<keyword evidence="2 4" id="KW-0238">DNA-binding</keyword>
<comment type="caution">
    <text evidence="6">The sequence shown here is derived from an EMBL/GenBank/DDBJ whole genome shotgun (WGS) entry which is preliminary data.</text>
</comment>
<evidence type="ECO:0000256" key="4">
    <source>
        <dbReference type="PROSITE-ProRule" id="PRU00335"/>
    </source>
</evidence>
<sequence>MVGVAQFDRHDVLLSSARTFAEHGFEACSVNRLVDATGLQRGSLYGAFGSKAGLFREAFKVATETSADRGLVTDLLIVALRERAATDPLVAEISKRTVAAMEAQPFSVADQVYSRLLQRAGLTS</sequence>
<dbReference type="RefSeq" id="WP_167996531.1">
    <property type="nucleotide sequence ID" value="NZ_JAATEM010000019.1"/>
</dbReference>
<keyword evidence="7" id="KW-1185">Reference proteome</keyword>
<accession>A0ABX1A8Y9</accession>
<evidence type="ECO:0000313" key="6">
    <source>
        <dbReference type="EMBL" id="NJP51675.1"/>
    </source>
</evidence>
<dbReference type="InterPro" id="IPR009057">
    <property type="entry name" value="Homeodomain-like_sf"/>
</dbReference>
<dbReference type="InterPro" id="IPR023772">
    <property type="entry name" value="DNA-bd_HTH_TetR-type_CS"/>
</dbReference>
<organism evidence="6 7">
    <name type="scientific">Streptomyces composti</name>
    <dbReference type="NCBI Taxonomy" id="2720025"/>
    <lineage>
        <taxon>Bacteria</taxon>
        <taxon>Bacillati</taxon>
        <taxon>Actinomycetota</taxon>
        <taxon>Actinomycetes</taxon>
        <taxon>Kitasatosporales</taxon>
        <taxon>Streptomycetaceae</taxon>
        <taxon>Streptomyces</taxon>
    </lineage>
</organism>
<dbReference type="SUPFAM" id="SSF46689">
    <property type="entry name" value="Homeodomain-like"/>
    <property type="match status" value="1"/>
</dbReference>
<keyword evidence="1" id="KW-0805">Transcription regulation</keyword>
<name>A0ABX1A8Y9_9ACTN</name>
<feature type="domain" description="HTH tetR-type" evidence="5">
    <location>
        <begin position="6"/>
        <end position="66"/>
    </location>
</feature>
<dbReference type="Pfam" id="PF00440">
    <property type="entry name" value="TetR_N"/>
    <property type="match status" value="1"/>
</dbReference>
<evidence type="ECO:0000313" key="7">
    <source>
        <dbReference type="Proteomes" id="UP000730591"/>
    </source>
</evidence>
<dbReference type="PROSITE" id="PS01081">
    <property type="entry name" value="HTH_TETR_1"/>
    <property type="match status" value="1"/>
</dbReference>
<reference evidence="6 7" key="1">
    <citation type="submission" date="2020-03" db="EMBL/GenBank/DDBJ databases">
        <title>WGS of actinomycetes isolated from Thailand.</title>
        <authorList>
            <person name="Thawai C."/>
        </authorList>
    </citation>
    <scope>NUCLEOTIDE SEQUENCE [LARGE SCALE GENOMIC DNA]</scope>
    <source>
        <strain evidence="6 7">SBST2-5</strain>
    </source>
</reference>
<dbReference type="Gene3D" id="1.10.10.60">
    <property type="entry name" value="Homeodomain-like"/>
    <property type="match status" value="1"/>
</dbReference>
<evidence type="ECO:0000256" key="2">
    <source>
        <dbReference type="ARBA" id="ARBA00023125"/>
    </source>
</evidence>
<protein>
    <submittedName>
        <fullName evidence="6">Helix-turn-helix transcriptional regulator</fullName>
    </submittedName>
</protein>
<dbReference type="Proteomes" id="UP000730591">
    <property type="component" value="Unassembled WGS sequence"/>
</dbReference>
<dbReference type="PRINTS" id="PR00455">
    <property type="entry name" value="HTHTETR"/>
</dbReference>
<dbReference type="PROSITE" id="PS50977">
    <property type="entry name" value="HTH_TETR_2"/>
    <property type="match status" value="1"/>
</dbReference>
<dbReference type="PANTHER" id="PTHR47506:SF1">
    <property type="entry name" value="HTH-TYPE TRANSCRIPTIONAL REGULATOR YJDC"/>
    <property type="match status" value="1"/>
</dbReference>
<evidence type="ECO:0000256" key="3">
    <source>
        <dbReference type="ARBA" id="ARBA00023163"/>
    </source>
</evidence>
<evidence type="ECO:0000259" key="5">
    <source>
        <dbReference type="PROSITE" id="PS50977"/>
    </source>
</evidence>
<proteinExistence type="predicted"/>
<feature type="DNA-binding region" description="H-T-H motif" evidence="4">
    <location>
        <begin position="29"/>
        <end position="48"/>
    </location>
</feature>
<dbReference type="InterPro" id="IPR001647">
    <property type="entry name" value="HTH_TetR"/>
</dbReference>
<evidence type="ECO:0000256" key="1">
    <source>
        <dbReference type="ARBA" id="ARBA00023015"/>
    </source>
</evidence>
<dbReference type="PANTHER" id="PTHR47506">
    <property type="entry name" value="TRANSCRIPTIONAL REGULATORY PROTEIN"/>
    <property type="match status" value="1"/>
</dbReference>
<keyword evidence="3" id="KW-0804">Transcription</keyword>
<gene>
    <name evidence="6" type="ORF">HCJ93_16780</name>
</gene>
<dbReference type="EMBL" id="JAATEM010000019">
    <property type="protein sequence ID" value="NJP51675.1"/>
    <property type="molecule type" value="Genomic_DNA"/>
</dbReference>